<feature type="region of interest" description="Disordered" evidence="1">
    <location>
        <begin position="45"/>
        <end position="66"/>
    </location>
</feature>
<accession>A0ABV2GVD6</accession>
<evidence type="ECO:0000313" key="3">
    <source>
        <dbReference type="Proteomes" id="UP001549204"/>
    </source>
</evidence>
<sequence>MPFRGGQPPILVQEARFDKQLVRTVRKRNDTRKICLVECEVGSIDDPLSGPGPQGPGPEEFADRDMPIGGWGERRFRISSAPDRTLGLVQPRSDRQTQCFQLWLLHIDPDLS</sequence>
<evidence type="ECO:0000313" key="2">
    <source>
        <dbReference type="EMBL" id="MET3582022.1"/>
    </source>
</evidence>
<keyword evidence="3" id="KW-1185">Reference proteome</keyword>
<evidence type="ECO:0000256" key="1">
    <source>
        <dbReference type="SAM" id="MobiDB-lite"/>
    </source>
</evidence>
<comment type="caution">
    <text evidence="2">The sequence shown here is derived from an EMBL/GenBank/DDBJ whole genome shotgun (WGS) entry which is preliminary data.</text>
</comment>
<dbReference type="Proteomes" id="UP001549204">
    <property type="component" value="Unassembled WGS sequence"/>
</dbReference>
<proteinExistence type="predicted"/>
<reference evidence="2 3" key="1">
    <citation type="submission" date="2024-06" db="EMBL/GenBank/DDBJ databases">
        <title>Genomic Encyclopedia of Type Strains, Phase IV (KMG-IV): sequencing the most valuable type-strain genomes for metagenomic binning, comparative biology and taxonomic classification.</title>
        <authorList>
            <person name="Goeker M."/>
        </authorList>
    </citation>
    <scope>NUCLEOTIDE SEQUENCE [LARGE SCALE GENOMIC DNA]</scope>
    <source>
        <strain evidence="2 3">DSM 100022</strain>
    </source>
</reference>
<gene>
    <name evidence="2" type="ORF">ABID19_005080</name>
</gene>
<dbReference type="EMBL" id="JBEPMC010000010">
    <property type="protein sequence ID" value="MET3582022.1"/>
    <property type="molecule type" value="Genomic_DNA"/>
</dbReference>
<protein>
    <submittedName>
        <fullName evidence="2">Uncharacterized protein</fullName>
    </submittedName>
</protein>
<name>A0ABV2GVD6_9HYPH</name>
<organism evidence="2 3">
    <name type="scientific">Mesorhizobium robiniae</name>
    <dbReference type="NCBI Taxonomy" id="559315"/>
    <lineage>
        <taxon>Bacteria</taxon>
        <taxon>Pseudomonadati</taxon>
        <taxon>Pseudomonadota</taxon>
        <taxon>Alphaproteobacteria</taxon>
        <taxon>Hyphomicrobiales</taxon>
        <taxon>Phyllobacteriaceae</taxon>
        <taxon>Mesorhizobium</taxon>
    </lineage>
</organism>